<protein>
    <submittedName>
        <fullName evidence="1">Uncharacterized protein</fullName>
    </submittedName>
</protein>
<gene>
    <name evidence="1" type="ORF">TNCT_455011</name>
</gene>
<dbReference type="EMBL" id="BMAO01005877">
    <property type="protein sequence ID" value="GFR04491.1"/>
    <property type="molecule type" value="Genomic_DNA"/>
</dbReference>
<organism evidence="1 2">
    <name type="scientific">Trichonephila clavata</name>
    <name type="common">Joro spider</name>
    <name type="synonym">Nephila clavata</name>
    <dbReference type="NCBI Taxonomy" id="2740835"/>
    <lineage>
        <taxon>Eukaryota</taxon>
        <taxon>Metazoa</taxon>
        <taxon>Ecdysozoa</taxon>
        <taxon>Arthropoda</taxon>
        <taxon>Chelicerata</taxon>
        <taxon>Arachnida</taxon>
        <taxon>Araneae</taxon>
        <taxon>Araneomorphae</taxon>
        <taxon>Entelegynae</taxon>
        <taxon>Araneoidea</taxon>
        <taxon>Nephilidae</taxon>
        <taxon>Trichonephila</taxon>
    </lineage>
</organism>
<accession>A0A8X6JFE8</accession>
<reference evidence="1" key="1">
    <citation type="submission" date="2020-07" db="EMBL/GenBank/DDBJ databases">
        <title>Multicomponent nature underlies the extraordinary mechanical properties of spider dragline silk.</title>
        <authorList>
            <person name="Kono N."/>
            <person name="Nakamura H."/>
            <person name="Mori M."/>
            <person name="Yoshida Y."/>
            <person name="Ohtoshi R."/>
            <person name="Malay A.D."/>
            <person name="Moran D.A.P."/>
            <person name="Tomita M."/>
            <person name="Numata K."/>
            <person name="Arakawa K."/>
        </authorList>
    </citation>
    <scope>NUCLEOTIDE SEQUENCE</scope>
</reference>
<keyword evidence="2" id="KW-1185">Reference proteome</keyword>
<evidence type="ECO:0000313" key="2">
    <source>
        <dbReference type="Proteomes" id="UP000887116"/>
    </source>
</evidence>
<comment type="caution">
    <text evidence="1">The sequence shown here is derived from an EMBL/GenBank/DDBJ whole genome shotgun (WGS) entry which is preliminary data.</text>
</comment>
<sequence>MVVMMFNRRHVHSSVYELRLLNVLGYDEVTVCRKHPVSYYHEPGSTSTDRKFSICGNLVLTSCIASCAAVPFRLLSGHLPTAHRLKMSQ</sequence>
<evidence type="ECO:0000313" key="1">
    <source>
        <dbReference type="EMBL" id="GFR04491.1"/>
    </source>
</evidence>
<dbReference type="AlphaFoldDB" id="A0A8X6JFE8"/>
<name>A0A8X6JFE8_TRICU</name>
<dbReference type="Proteomes" id="UP000887116">
    <property type="component" value="Unassembled WGS sequence"/>
</dbReference>
<proteinExistence type="predicted"/>